<dbReference type="Proteomes" id="UP000058012">
    <property type="component" value="Unassembled WGS sequence"/>
</dbReference>
<dbReference type="Gene3D" id="3.60.21.10">
    <property type="match status" value="1"/>
</dbReference>
<dbReference type="EMBL" id="LLZS01000006">
    <property type="protein sequence ID" value="KUR71620.1"/>
    <property type="molecule type" value="Genomic_DNA"/>
</dbReference>
<reference evidence="3 4" key="1">
    <citation type="submission" date="2015-10" db="EMBL/GenBank/DDBJ databases">
        <title>Draft genome sequence of Novosphingobium fuchskuhlense DSM 25065 isolated from a surface water sample of the southwest basin of Lake Grosse Fuchskuhle.</title>
        <authorList>
            <person name="Ruckert C."/>
            <person name="Winkler A."/>
            <person name="Glaeser J."/>
            <person name="Grossart H.-P."/>
            <person name="Kalinowski J."/>
            <person name="Glaeser S."/>
        </authorList>
    </citation>
    <scope>NUCLEOTIDE SEQUENCE [LARGE SCALE GENOMIC DNA]</scope>
    <source>
        <strain evidence="3 4">FNE08-7</strain>
    </source>
</reference>
<accession>A0A117UVJ7</accession>
<dbReference type="GO" id="GO:0005737">
    <property type="term" value="C:cytoplasm"/>
    <property type="evidence" value="ECO:0007669"/>
    <property type="project" value="TreeGrafter"/>
</dbReference>
<dbReference type="InterPro" id="IPR011152">
    <property type="entry name" value="Pesterase_MJ0912"/>
</dbReference>
<dbReference type="STRING" id="1117702.AQZ52_08365"/>
<dbReference type="PANTHER" id="PTHR42850">
    <property type="entry name" value="METALLOPHOSPHOESTERASE"/>
    <property type="match status" value="1"/>
</dbReference>
<evidence type="ECO:0000256" key="1">
    <source>
        <dbReference type="ARBA" id="ARBA00008950"/>
    </source>
</evidence>
<evidence type="ECO:0000313" key="4">
    <source>
        <dbReference type="Proteomes" id="UP000058012"/>
    </source>
</evidence>
<feature type="domain" description="Calcineurin-like phosphoesterase" evidence="2">
    <location>
        <begin position="2"/>
        <end position="177"/>
    </location>
</feature>
<proteinExistence type="inferred from homology"/>
<sequence>MLAVLSDIHGNLPALEAVVADARARGCTRFVNLGDVLSGPLWPRETADFLMALDWPTISGNHDRELVTGTPETMGRSDAHALAELTDHHLAWLRSLPADLALSEDLYLCHANPADDIHYLMHRVEPERIRDAHTHEIAEMLGGRDHPAIGCGHSHLPRHVVLEDGRQVFNPGSVGLPAYAWDYPHLHRMEEGSTRARYAIVAWEGEALTIHLHGVAYDHLAAAARAEANGRMDWAIPLRTGFVG</sequence>
<dbReference type="OrthoDB" id="9813918at2"/>
<dbReference type="InterPro" id="IPR029052">
    <property type="entry name" value="Metallo-depent_PP-like"/>
</dbReference>
<evidence type="ECO:0000313" key="3">
    <source>
        <dbReference type="EMBL" id="KUR71620.1"/>
    </source>
</evidence>
<evidence type="ECO:0000259" key="2">
    <source>
        <dbReference type="Pfam" id="PF12850"/>
    </source>
</evidence>
<comment type="caution">
    <text evidence="3">The sequence shown here is derived from an EMBL/GenBank/DDBJ whole genome shotgun (WGS) entry which is preliminary data.</text>
</comment>
<dbReference type="InterPro" id="IPR024654">
    <property type="entry name" value="Calcineurin-like_PHP_lpxH"/>
</dbReference>
<dbReference type="InterPro" id="IPR050126">
    <property type="entry name" value="Ap4A_hydrolase"/>
</dbReference>
<name>A0A117UVJ7_9SPHN</name>
<keyword evidence="4" id="KW-1185">Reference proteome</keyword>
<organism evidence="3 4">
    <name type="scientific">Novosphingobium fuchskuhlense</name>
    <dbReference type="NCBI Taxonomy" id="1117702"/>
    <lineage>
        <taxon>Bacteria</taxon>
        <taxon>Pseudomonadati</taxon>
        <taxon>Pseudomonadota</taxon>
        <taxon>Alphaproteobacteria</taxon>
        <taxon>Sphingomonadales</taxon>
        <taxon>Sphingomonadaceae</taxon>
        <taxon>Novosphingobium</taxon>
    </lineage>
</organism>
<dbReference type="GO" id="GO:0016791">
    <property type="term" value="F:phosphatase activity"/>
    <property type="evidence" value="ECO:0007669"/>
    <property type="project" value="TreeGrafter"/>
</dbReference>
<dbReference type="RefSeq" id="WP_067908374.1">
    <property type="nucleotide sequence ID" value="NZ_KQ954244.1"/>
</dbReference>
<dbReference type="Pfam" id="PF12850">
    <property type="entry name" value="Metallophos_2"/>
    <property type="match status" value="1"/>
</dbReference>
<protein>
    <recommendedName>
        <fullName evidence="2">Calcineurin-like phosphoesterase domain-containing protein</fullName>
    </recommendedName>
</protein>
<dbReference type="SUPFAM" id="SSF56300">
    <property type="entry name" value="Metallo-dependent phosphatases"/>
    <property type="match status" value="1"/>
</dbReference>
<gene>
    <name evidence="3" type="ORF">AQZ52_08365</name>
</gene>
<dbReference type="PANTHER" id="PTHR42850:SF2">
    <property type="entry name" value="BLL5683 PROTEIN"/>
    <property type="match status" value="1"/>
</dbReference>
<dbReference type="PIRSF" id="PIRSF000883">
    <property type="entry name" value="Pesterase_MJ0912"/>
    <property type="match status" value="1"/>
</dbReference>
<dbReference type="AlphaFoldDB" id="A0A117UVJ7"/>
<comment type="similarity">
    <text evidence="1">Belongs to the metallophosphoesterase superfamily. YfcE family.</text>
</comment>